<evidence type="ECO:0000313" key="1">
    <source>
        <dbReference type="EMBL" id="MTH47096.1"/>
    </source>
</evidence>
<dbReference type="InterPro" id="IPR031810">
    <property type="entry name" value="YjeJ-like"/>
</dbReference>
<reference evidence="1 2" key="1">
    <citation type="submission" date="2019-11" db="EMBL/GenBank/DDBJ databases">
        <title>Escherichia alba sp. nov. isolated from the gut of plastic-eating superworms Zophobas atratus.</title>
        <authorList>
            <person name="Yang Y."/>
        </authorList>
    </citation>
    <scope>NUCLEOTIDE SEQUENCE [LARGE SCALE GENOMIC DNA]</scope>
    <source>
        <strain evidence="2">BIT-B35</strain>
    </source>
</reference>
<dbReference type="OrthoDB" id="6602592at2"/>
<gene>
    <name evidence="1" type="ORF">GJV78_12685</name>
</gene>
<comment type="caution">
    <text evidence="1">The sequence shown here is derived from an EMBL/GenBank/DDBJ whole genome shotgun (WGS) entry which is preliminary data.</text>
</comment>
<proteinExistence type="predicted"/>
<dbReference type="Pfam" id="PF15922">
    <property type="entry name" value="YjeJ"/>
    <property type="match status" value="1"/>
</dbReference>
<dbReference type="Proteomes" id="UP000477739">
    <property type="component" value="Unassembled WGS sequence"/>
</dbReference>
<organism evidence="1 2">
    <name type="scientific">Intestinirhabdus alba</name>
    <dbReference type="NCBI Taxonomy" id="2899544"/>
    <lineage>
        <taxon>Bacteria</taxon>
        <taxon>Pseudomonadati</taxon>
        <taxon>Pseudomonadota</taxon>
        <taxon>Gammaproteobacteria</taxon>
        <taxon>Enterobacterales</taxon>
        <taxon>Enterobacteriaceae</taxon>
        <taxon>Intestinirhabdus</taxon>
    </lineage>
</organism>
<evidence type="ECO:0008006" key="3">
    <source>
        <dbReference type="Google" id="ProtNLM"/>
    </source>
</evidence>
<accession>A0A6L6INK8</accession>
<dbReference type="AlphaFoldDB" id="A0A6L6INK8"/>
<dbReference type="EMBL" id="WMJZ01000016">
    <property type="protein sequence ID" value="MTH47096.1"/>
    <property type="molecule type" value="Genomic_DNA"/>
</dbReference>
<keyword evidence="2" id="KW-1185">Reference proteome</keyword>
<dbReference type="RefSeq" id="WP_155108701.1">
    <property type="nucleotide sequence ID" value="NZ_WMJZ01000016.1"/>
</dbReference>
<protein>
    <recommendedName>
        <fullName evidence="3">YjeJ family protein</fullName>
    </recommendedName>
</protein>
<name>A0A6L6INK8_9ENTR</name>
<evidence type="ECO:0000313" key="2">
    <source>
        <dbReference type="Proteomes" id="UP000477739"/>
    </source>
</evidence>
<sequence length="285" mass="32219">MSLKIKGVNTGVIRKKDQFIALALKVRQPRNKESLFFFPLLALKDLLICIESRFSLHNQLDEKSKEKINKAGEAAGKKMRAEIPAFSEDELKNADVGLRVNAVSLQEETEKGLSVTLTLEKGESVTMNIDDAQLTLIVQAIIQALNNAEMSGIIESVSSILDFLPLYDADCLRDGNLEFDTYQHPQWKYGLFNHYLAVIYKYKDEQGKEQTCGSVIKTRTPSDTEQAQSISQRLLRFSPRLRKLQKQSCQVFIRTLTTDKATSLTQEQCLRVLHQLRVQSVAPQA</sequence>